<comment type="caution">
    <text evidence="1">The sequence shown here is derived from an EMBL/GenBank/DDBJ whole genome shotgun (WGS) entry which is preliminary data.</text>
</comment>
<protein>
    <submittedName>
        <fullName evidence="1">Uncharacterized protein</fullName>
    </submittedName>
</protein>
<accession>A0A0G1AGA6</accession>
<evidence type="ECO:0000313" key="1">
    <source>
        <dbReference type="EMBL" id="KKS33121.1"/>
    </source>
</evidence>
<name>A0A0G1AGA6_9BACT</name>
<proteinExistence type="predicted"/>
<dbReference type="EMBL" id="LCCN01000002">
    <property type="protein sequence ID" value="KKS33121.1"/>
    <property type="molecule type" value="Genomic_DNA"/>
</dbReference>
<dbReference type="STRING" id="1618356.UU93_C0002G0049"/>
<reference evidence="1 2" key="1">
    <citation type="journal article" date="2015" name="Nature">
        <title>rRNA introns, odd ribosomes, and small enigmatic genomes across a large radiation of phyla.</title>
        <authorList>
            <person name="Brown C.T."/>
            <person name="Hug L.A."/>
            <person name="Thomas B.C."/>
            <person name="Sharon I."/>
            <person name="Castelle C.J."/>
            <person name="Singh A."/>
            <person name="Wilkins M.J."/>
            <person name="Williams K.H."/>
            <person name="Banfield J.F."/>
        </authorList>
    </citation>
    <scope>NUCLEOTIDE SEQUENCE [LARGE SCALE GENOMIC DNA]</scope>
</reference>
<gene>
    <name evidence="1" type="ORF">UU93_C0002G0049</name>
</gene>
<dbReference type="Proteomes" id="UP000034160">
    <property type="component" value="Unassembled WGS sequence"/>
</dbReference>
<sequence length="74" mass="8566">MCCHNTDELTPKGLREYLISRISYYRRILRAERSEIMMVPHESAEKPSELYTRQGGLTRVGVLLQVILKRAGQC</sequence>
<dbReference type="AlphaFoldDB" id="A0A0G1AGA6"/>
<evidence type="ECO:0000313" key="2">
    <source>
        <dbReference type="Proteomes" id="UP000034160"/>
    </source>
</evidence>
<organism evidence="1 2">
    <name type="scientific">Candidatus Amesbacteria bacterium GW2011_GWA2_42_12</name>
    <dbReference type="NCBI Taxonomy" id="1618356"/>
    <lineage>
        <taxon>Bacteria</taxon>
        <taxon>Candidatus Amesiibacteriota</taxon>
    </lineage>
</organism>